<evidence type="ECO:0000256" key="1">
    <source>
        <dbReference type="SAM" id="Phobius"/>
    </source>
</evidence>
<feature type="transmembrane region" description="Helical" evidence="1">
    <location>
        <begin position="6"/>
        <end position="32"/>
    </location>
</feature>
<keyword evidence="1" id="KW-1133">Transmembrane helix</keyword>
<evidence type="ECO:0000313" key="3">
    <source>
        <dbReference type="Proteomes" id="UP000004625"/>
    </source>
</evidence>
<dbReference type="AlphaFoldDB" id="G9ZLY9"/>
<gene>
    <name evidence="2" type="ORF">HMPREF9103_00737</name>
</gene>
<dbReference type="eggNOG" id="COG4300">
    <property type="taxonomic scope" value="Bacteria"/>
</dbReference>
<keyword evidence="3" id="KW-1185">Reference proteome</keyword>
<dbReference type="InterPro" id="IPR004676">
    <property type="entry name" value="Cd-R_transporter"/>
</dbReference>
<dbReference type="PATRIC" id="fig|797515.3.peg.685"/>
<feature type="transmembrane region" description="Helical" evidence="1">
    <location>
        <begin position="161"/>
        <end position="182"/>
    </location>
</feature>
<comment type="caution">
    <text evidence="2">The sequence shown here is derived from an EMBL/GenBank/DDBJ whole genome shotgun (WGS) entry which is preliminary data.</text>
</comment>
<accession>G9ZLY9</accession>
<organism evidence="2 3">
    <name type="scientific">Lentilactobacillus parafarraginis F0439</name>
    <dbReference type="NCBI Taxonomy" id="797515"/>
    <lineage>
        <taxon>Bacteria</taxon>
        <taxon>Bacillati</taxon>
        <taxon>Bacillota</taxon>
        <taxon>Bacilli</taxon>
        <taxon>Lactobacillales</taxon>
        <taxon>Lactobacillaceae</taxon>
        <taxon>Lentilactobacillus</taxon>
    </lineage>
</organism>
<dbReference type="Proteomes" id="UP000004625">
    <property type="component" value="Unassembled WGS sequence"/>
</dbReference>
<feature type="transmembrane region" description="Helical" evidence="1">
    <location>
        <begin position="44"/>
        <end position="67"/>
    </location>
</feature>
<name>G9ZLY9_9LACO</name>
<dbReference type="Pfam" id="PF03596">
    <property type="entry name" value="Cad"/>
    <property type="match status" value="1"/>
</dbReference>
<feature type="transmembrane region" description="Helical" evidence="1">
    <location>
        <begin position="73"/>
        <end position="90"/>
    </location>
</feature>
<keyword evidence="1" id="KW-0812">Transmembrane</keyword>
<proteinExistence type="predicted"/>
<dbReference type="HOGENOM" id="CLU_071117_1_0_9"/>
<protein>
    <submittedName>
        <fullName evidence="2">Cadmium resistance transporter family protein</fullName>
    </submittedName>
</protein>
<sequence>MGGCAMLGTVITSIMSFIGTNVDDTFVLAVWFAQVGERLKRRDIIFGQFLGFEILVLVSVLAAYGLSFLPTDQVGWLGVIPIFIGVRRWWTHRFARQIKSETEAPRRTVQAQARLETKLAHLGKWFRPQLLSVALVTISNGAGNLTVYIPLFTEYSVSELVITIIVFTIMTGVWCYIGYRIAGLPYVKTKLERYEAILIPVIFIAIGIYVLVESGVLT</sequence>
<reference evidence="2 3" key="1">
    <citation type="submission" date="2011-09" db="EMBL/GenBank/DDBJ databases">
        <authorList>
            <person name="Weinstock G."/>
            <person name="Sodergren E."/>
            <person name="Clifton S."/>
            <person name="Fulton L."/>
            <person name="Fulton B."/>
            <person name="Courtney L."/>
            <person name="Fronick C."/>
            <person name="Harrison M."/>
            <person name="Strong C."/>
            <person name="Farmer C."/>
            <person name="Delahaunty K."/>
            <person name="Markovic C."/>
            <person name="Hall O."/>
            <person name="Minx P."/>
            <person name="Tomlinson C."/>
            <person name="Mitreva M."/>
            <person name="Hou S."/>
            <person name="Chen J."/>
            <person name="Wollam A."/>
            <person name="Pepin K.H."/>
            <person name="Johnson M."/>
            <person name="Bhonagiri V."/>
            <person name="Zhang X."/>
            <person name="Suruliraj S."/>
            <person name="Warren W."/>
            <person name="Chinwalla A."/>
            <person name="Mardis E.R."/>
            <person name="Wilson R.K."/>
        </authorList>
    </citation>
    <scope>NUCLEOTIDE SEQUENCE [LARGE SCALE GENOMIC DNA]</scope>
    <source>
        <strain evidence="2 3">F0439</strain>
    </source>
</reference>
<feature type="transmembrane region" description="Helical" evidence="1">
    <location>
        <begin position="194"/>
        <end position="212"/>
    </location>
</feature>
<feature type="transmembrane region" description="Helical" evidence="1">
    <location>
        <begin position="130"/>
        <end position="149"/>
    </location>
</feature>
<dbReference type="STRING" id="797515.HMPREF9103_00737"/>
<dbReference type="EMBL" id="AGEY01000030">
    <property type="protein sequence ID" value="EHM00073.1"/>
    <property type="molecule type" value="Genomic_DNA"/>
</dbReference>
<keyword evidence="1" id="KW-0472">Membrane</keyword>
<evidence type="ECO:0000313" key="2">
    <source>
        <dbReference type="EMBL" id="EHM00073.1"/>
    </source>
</evidence>